<sequence length="617" mass="70611">MSYTAYDTLNHKLEHLPLNPGVYQFKDAKGTIIYVGKAKKLRNRVRSYFQESRHHSGKLRMLVVKIRDVETIITDSEAEALILENNLIKKHQPRYNVALKDDKSYPYICLTREERPRVFPTRTVIKNGSKYYGPYDHVGKMKHMLETIRKVFGLCTCACNPRSIDLNRGMPKWYSCFDDYFESCSAELPLDQYQDKLQKVVRLLNGNTASLIRELKEEMQIAAESLAFEEAAGLRDGIEALQKYSEKMKMVTNDEINRDVFAVYADREEAVACGVLFKIREGKLIGRHNKVLKNIEEVPDEELLQAFVEDYYTGDTAGIEPDEVHVSHDFEDADPLLSYLSEQVGRKVRLIEPKIGEKAQLVKMAESNAKLLAADYVLQKKKAEKDFVPHSLKSLQRDLFLPRVPRRIECFDISNLMGTDQVASMVCFVDAQSRKSEYKRFNIKTVQGPDDFASMKEVLTRRYSRVMREKQHIPDLIVVDGGKGQLSSAVEALQEIGFYGQVPIVGLAKRLEEIFLPGRPDPVMIPKTSSALKLLQRVRDEAHRFAITFHREKRSKRTFSSELESVPGIGAKTAQKLIREFGSVKKMRETGLEELKAKAGAKTGVLLYEWFHPQTEK</sequence>
<dbReference type="GO" id="GO:0005737">
    <property type="term" value="C:cytoplasm"/>
    <property type="evidence" value="ECO:0007669"/>
    <property type="project" value="UniProtKB-SubCell"/>
</dbReference>
<organism evidence="11 12">
    <name type="scientific">Cyclonatronum proteinivorum</name>
    <dbReference type="NCBI Taxonomy" id="1457365"/>
    <lineage>
        <taxon>Bacteria</taxon>
        <taxon>Pseudomonadati</taxon>
        <taxon>Balneolota</taxon>
        <taxon>Balneolia</taxon>
        <taxon>Balneolales</taxon>
        <taxon>Cyclonatronaceae</taxon>
        <taxon>Cyclonatronum</taxon>
    </lineage>
</organism>
<dbReference type="PROSITE" id="PS50164">
    <property type="entry name" value="GIY_YIG"/>
    <property type="match status" value="1"/>
</dbReference>
<dbReference type="GO" id="GO:0009380">
    <property type="term" value="C:excinuclease repair complex"/>
    <property type="evidence" value="ECO:0007669"/>
    <property type="project" value="InterPro"/>
</dbReference>
<dbReference type="RefSeq" id="WP_114983320.1">
    <property type="nucleotide sequence ID" value="NZ_CP027806.1"/>
</dbReference>
<dbReference type="GO" id="GO:0009432">
    <property type="term" value="P:SOS response"/>
    <property type="evidence" value="ECO:0007669"/>
    <property type="project" value="UniProtKB-UniRule"/>
</dbReference>
<dbReference type="Gene3D" id="4.10.860.10">
    <property type="entry name" value="UVR domain"/>
    <property type="match status" value="1"/>
</dbReference>
<feature type="domain" description="UvrC family homology region profile" evidence="10">
    <location>
        <begin position="268"/>
        <end position="493"/>
    </location>
</feature>
<dbReference type="InterPro" id="IPR000305">
    <property type="entry name" value="GIY-YIG_endonuc"/>
</dbReference>
<keyword evidence="5 7" id="KW-0234">DNA repair</keyword>
<dbReference type="InterPro" id="IPR010994">
    <property type="entry name" value="RuvA_2-like"/>
</dbReference>
<dbReference type="SMART" id="SM00278">
    <property type="entry name" value="HhH1"/>
    <property type="match status" value="1"/>
</dbReference>
<dbReference type="InterPro" id="IPR001943">
    <property type="entry name" value="UVR_dom"/>
</dbReference>
<dbReference type="EMBL" id="CP027806">
    <property type="protein sequence ID" value="AXJ00005.1"/>
    <property type="molecule type" value="Genomic_DNA"/>
</dbReference>
<dbReference type="NCBIfam" id="NF001824">
    <property type="entry name" value="PRK00558.1-5"/>
    <property type="match status" value="1"/>
</dbReference>
<dbReference type="SMART" id="SM00465">
    <property type="entry name" value="GIYc"/>
    <property type="match status" value="1"/>
</dbReference>
<dbReference type="NCBIfam" id="TIGR00194">
    <property type="entry name" value="uvrC"/>
    <property type="match status" value="1"/>
</dbReference>
<evidence type="ECO:0000256" key="3">
    <source>
        <dbReference type="ARBA" id="ARBA00022769"/>
    </source>
</evidence>
<dbReference type="PROSITE" id="PS50165">
    <property type="entry name" value="UVRC"/>
    <property type="match status" value="1"/>
</dbReference>
<dbReference type="InterPro" id="IPR004791">
    <property type="entry name" value="UvrC"/>
</dbReference>
<gene>
    <name evidence="7" type="primary">uvrC</name>
    <name evidence="11" type="ORF">CYPRO_0721</name>
</gene>
<dbReference type="FunFam" id="3.40.1440.10:FF:000001">
    <property type="entry name" value="UvrABC system protein C"/>
    <property type="match status" value="1"/>
</dbReference>
<evidence type="ECO:0000256" key="7">
    <source>
        <dbReference type="HAMAP-Rule" id="MF_00203"/>
    </source>
</evidence>
<dbReference type="InterPro" id="IPR003583">
    <property type="entry name" value="Hlx-hairpin-Hlx_DNA-bd_motif"/>
</dbReference>
<dbReference type="InterPro" id="IPR035901">
    <property type="entry name" value="GIY-YIG_endonuc_sf"/>
</dbReference>
<keyword evidence="4 7" id="KW-0267">Excision nuclease</keyword>
<keyword evidence="12" id="KW-1185">Reference proteome</keyword>
<dbReference type="Pfam" id="PF22920">
    <property type="entry name" value="UvrC_RNaseH"/>
    <property type="match status" value="1"/>
</dbReference>
<dbReference type="InterPro" id="IPR036876">
    <property type="entry name" value="UVR_dom_sf"/>
</dbReference>
<dbReference type="Gene3D" id="1.10.150.20">
    <property type="entry name" value="5' to 3' exonuclease, C-terminal subdomain"/>
    <property type="match status" value="1"/>
</dbReference>
<dbReference type="PANTHER" id="PTHR30562">
    <property type="entry name" value="UVRC/OXIDOREDUCTASE"/>
    <property type="match status" value="1"/>
</dbReference>
<dbReference type="Pfam" id="PF02151">
    <property type="entry name" value="UVR"/>
    <property type="match status" value="1"/>
</dbReference>
<dbReference type="PROSITE" id="PS50151">
    <property type="entry name" value="UVR"/>
    <property type="match status" value="1"/>
</dbReference>
<dbReference type="KEGG" id="cprv:CYPRO_0721"/>
<feature type="domain" description="GIY-YIG" evidence="9">
    <location>
        <begin position="18"/>
        <end position="97"/>
    </location>
</feature>
<keyword evidence="2 7" id="KW-0227">DNA damage</keyword>
<protein>
    <recommendedName>
        <fullName evidence="7">UvrABC system protein C</fullName>
        <shortName evidence="7">Protein UvrC</shortName>
    </recommendedName>
    <alternativeName>
        <fullName evidence="7">Excinuclease ABC subunit C</fullName>
    </alternativeName>
</protein>
<dbReference type="SUPFAM" id="SSF47781">
    <property type="entry name" value="RuvA domain 2-like"/>
    <property type="match status" value="1"/>
</dbReference>
<dbReference type="GO" id="GO:0006289">
    <property type="term" value="P:nucleotide-excision repair"/>
    <property type="evidence" value="ECO:0007669"/>
    <property type="project" value="UniProtKB-UniRule"/>
</dbReference>
<keyword evidence="1 7" id="KW-0963">Cytoplasm</keyword>
<dbReference type="Proteomes" id="UP000254808">
    <property type="component" value="Chromosome"/>
</dbReference>
<dbReference type="Gene3D" id="3.40.1440.10">
    <property type="entry name" value="GIY-YIG endonuclease"/>
    <property type="match status" value="1"/>
</dbReference>
<evidence type="ECO:0000256" key="1">
    <source>
        <dbReference type="ARBA" id="ARBA00022490"/>
    </source>
</evidence>
<evidence type="ECO:0000259" key="10">
    <source>
        <dbReference type="PROSITE" id="PS50165"/>
    </source>
</evidence>
<comment type="subunit">
    <text evidence="7">Interacts with UvrB in an incision complex.</text>
</comment>
<evidence type="ECO:0000313" key="11">
    <source>
        <dbReference type="EMBL" id="AXJ00005.1"/>
    </source>
</evidence>
<dbReference type="CDD" id="cd10434">
    <property type="entry name" value="GIY-YIG_UvrC_Cho"/>
    <property type="match status" value="1"/>
</dbReference>
<reference evidence="11 12" key="1">
    <citation type="submission" date="2018-03" db="EMBL/GenBank/DDBJ databases">
        <title>Phenotypic and genomic properties of Cyclonatronum proteinivorum gen. nov., sp. nov., a haloalkaliphilic bacteroidete from soda lakes possessing Na+-translocating rhodopsin.</title>
        <authorList>
            <person name="Toshchakov S.V."/>
            <person name="Korzhenkov A."/>
            <person name="Samarov N.I."/>
            <person name="Kublanov I.V."/>
            <person name="Muntyan M.S."/>
            <person name="Sorokin D.Y."/>
        </authorList>
    </citation>
    <scope>NUCLEOTIDE SEQUENCE [LARGE SCALE GENOMIC DNA]</scope>
    <source>
        <strain evidence="11 12">Omega</strain>
    </source>
</reference>
<accession>A0A345UHQ3</accession>
<proteinExistence type="inferred from homology"/>
<evidence type="ECO:0000256" key="2">
    <source>
        <dbReference type="ARBA" id="ARBA00022763"/>
    </source>
</evidence>
<dbReference type="SUPFAM" id="SSF46600">
    <property type="entry name" value="C-terminal UvrC-binding domain of UvrB"/>
    <property type="match status" value="1"/>
</dbReference>
<dbReference type="SUPFAM" id="SSF82771">
    <property type="entry name" value="GIY-YIG endonuclease"/>
    <property type="match status" value="1"/>
</dbReference>
<comment type="similarity">
    <text evidence="7">Belongs to the UvrC family.</text>
</comment>
<comment type="function">
    <text evidence="7">The UvrABC repair system catalyzes the recognition and processing of DNA lesions. UvrC both incises the 5' and 3' sides of the lesion. The N-terminal half is responsible for the 3' incision and the C-terminal half is responsible for the 5' incision.</text>
</comment>
<dbReference type="InterPro" id="IPR001162">
    <property type="entry name" value="UvrC_RNase_H_dom"/>
</dbReference>
<dbReference type="Pfam" id="PF08459">
    <property type="entry name" value="UvrC_RNaseH_dom"/>
    <property type="match status" value="1"/>
</dbReference>
<evidence type="ECO:0000259" key="9">
    <source>
        <dbReference type="PROSITE" id="PS50164"/>
    </source>
</evidence>
<feature type="domain" description="UVR" evidence="8">
    <location>
        <begin position="209"/>
        <end position="244"/>
    </location>
</feature>
<dbReference type="GO" id="GO:0009381">
    <property type="term" value="F:excinuclease ABC activity"/>
    <property type="evidence" value="ECO:0007669"/>
    <property type="project" value="UniProtKB-UniRule"/>
</dbReference>
<dbReference type="GO" id="GO:0003677">
    <property type="term" value="F:DNA binding"/>
    <property type="evidence" value="ECO:0007669"/>
    <property type="project" value="UniProtKB-UniRule"/>
</dbReference>
<name>A0A345UHQ3_9BACT</name>
<evidence type="ECO:0000256" key="5">
    <source>
        <dbReference type="ARBA" id="ARBA00023204"/>
    </source>
</evidence>
<dbReference type="InterPro" id="IPR050066">
    <property type="entry name" value="UvrABC_protein_C"/>
</dbReference>
<dbReference type="Pfam" id="PF01541">
    <property type="entry name" value="GIY-YIG"/>
    <property type="match status" value="1"/>
</dbReference>
<comment type="subcellular location">
    <subcellularLocation>
        <location evidence="7">Cytoplasm</location>
    </subcellularLocation>
</comment>
<evidence type="ECO:0000256" key="6">
    <source>
        <dbReference type="ARBA" id="ARBA00023236"/>
    </source>
</evidence>
<dbReference type="OrthoDB" id="9804933at2"/>
<evidence type="ECO:0000259" key="8">
    <source>
        <dbReference type="PROSITE" id="PS50151"/>
    </source>
</evidence>
<evidence type="ECO:0000256" key="4">
    <source>
        <dbReference type="ARBA" id="ARBA00022881"/>
    </source>
</evidence>
<dbReference type="Gene3D" id="3.30.420.340">
    <property type="entry name" value="UvrC, RNAse H endonuclease domain"/>
    <property type="match status" value="1"/>
</dbReference>
<dbReference type="PANTHER" id="PTHR30562:SF1">
    <property type="entry name" value="UVRABC SYSTEM PROTEIN C"/>
    <property type="match status" value="1"/>
</dbReference>
<dbReference type="FunFam" id="3.30.420.340:FF:000001">
    <property type="entry name" value="UvrABC system protein C"/>
    <property type="match status" value="1"/>
</dbReference>
<dbReference type="InterPro" id="IPR038476">
    <property type="entry name" value="UvrC_RNase_H_dom_sf"/>
</dbReference>
<dbReference type="HAMAP" id="MF_00203">
    <property type="entry name" value="UvrC"/>
    <property type="match status" value="1"/>
</dbReference>
<dbReference type="InterPro" id="IPR047296">
    <property type="entry name" value="GIY-YIG_UvrC_Cho"/>
</dbReference>
<dbReference type="AlphaFoldDB" id="A0A345UHQ3"/>
<keyword evidence="6 7" id="KW-0742">SOS response</keyword>
<keyword evidence="3 7" id="KW-0228">DNA excision</keyword>
<evidence type="ECO:0000313" key="12">
    <source>
        <dbReference type="Proteomes" id="UP000254808"/>
    </source>
</evidence>